<feature type="domain" description="HTH hxlR-type" evidence="4">
    <location>
        <begin position="13"/>
        <end position="112"/>
    </location>
</feature>
<keyword evidence="3" id="KW-0804">Transcription</keyword>
<dbReference type="PANTHER" id="PTHR33204:SF18">
    <property type="entry name" value="TRANSCRIPTIONAL REGULATORY PROTEIN"/>
    <property type="match status" value="1"/>
</dbReference>
<feature type="domain" description="HTH hxlR-type" evidence="4">
    <location>
        <begin position="177"/>
        <end position="275"/>
    </location>
</feature>
<keyword evidence="6" id="KW-1185">Reference proteome</keyword>
<accession>A0ABP6M3I6</accession>
<name>A0ABP6M3I6_9ACTN</name>
<dbReference type="PANTHER" id="PTHR33204">
    <property type="entry name" value="TRANSCRIPTIONAL REGULATOR, MARR FAMILY"/>
    <property type="match status" value="1"/>
</dbReference>
<reference evidence="6" key="1">
    <citation type="journal article" date="2019" name="Int. J. Syst. Evol. Microbiol.">
        <title>The Global Catalogue of Microorganisms (GCM) 10K type strain sequencing project: providing services to taxonomists for standard genome sequencing and annotation.</title>
        <authorList>
            <consortium name="The Broad Institute Genomics Platform"/>
            <consortium name="The Broad Institute Genome Sequencing Center for Infectious Disease"/>
            <person name="Wu L."/>
            <person name="Ma J."/>
        </authorList>
    </citation>
    <scope>NUCLEOTIDE SEQUENCE [LARGE SCALE GENOMIC DNA]</scope>
    <source>
        <strain evidence="6">JCM 9091</strain>
    </source>
</reference>
<dbReference type="InterPro" id="IPR002577">
    <property type="entry name" value="HTH_HxlR"/>
</dbReference>
<dbReference type="Proteomes" id="UP001501532">
    <property type="component" value="Unassembled WGS sequence"/>
</dbReference>
<gene>
    <name evidence="5" type="ORF">GCM10010448_66020</name>
</gene>
<sequence>MNSEQPTLLEAGAPNAIGKTLGLLGDEWTLLLVQQAILGLTRYGQFKAALPISNAVLTSRLGILTKEGLLERNIYRTNPLRAEYLLTPRSRSLWPVLLAIWDWERQWVAAHTTPLPRMMHTECSQEFAPVLSCGACTRPTAARDIDAVWGPSGSWKRSVPTASTRRRWESDQARGQAGMFPETMAILGNRWSLALIGAAFRGVTRFADFERTLSAPPALIADRIKAFMAIEVLEATRNAVRPDWAEYRLTEKGRAFFPVIATALHWGQTWFLATEGPALIETHRFCSTVFVPELRCDRCTKLLHRRAILVSPSATES</sequence>
<dbReference type="InterPro" id="IPR036390">
    <property type="entry name" value="WH_DNA-bd_sf"/>
</dbReference>
<dbReference type="Gene3D" id="1.10.10.10">
    <property type="entry name" value="Winged helix-like DNA-binding domain superfamily/Winged helix DNA-binding domain"/>
    <property type="match status" value="2"/>
</dbReference>
<keyword evidence="2" id="KW-0238">DNA-binding</keyword>
<evidence type="ECO:0000256" key="1">
    <source>
        <dbReference type="ARBA" id="ARBA00023015"/>
    </source>
</evidence>
<dbReference type="PROSITE" id="PS51118">
    <property type="entry name" value="HTH_HXLR"/>
    <property type="match status" value="2"/>
</dbReference>
<proteinExistence type="predicted"/>
<protein>
    <submittedName>
        <fullName evidence="5">Helix-turn-helix domain-containing protein</fullName>
    </submittedName>
</protein>
<comment type="caution">
    <text evidence="5">The sequence shown here is derived from an EMBL/GenBank/DDBJ whole genome shotgun (WGS) entry which is preliminary data.</text>
</comment>
<dbReference type="EMBL" id="BAAAUF010000082">
    <property type="protein sequence ID" value="GAA3074326.1"/>
    <property type="molecule type" value="Genomic_DNA"/>
</dbReference>
<evidence type="ECO:0000256" key="3">
    <source>
        <dbReference type="ARBA" id="ARBA00023163"/>
    </source>
</evidence>
<organism evidence="5 6">
    <name type="scientific">Streptomyces glomeratus</name>
    <dbReference type="NCBI Taxonomy" id="284452"/>
    <lineage>
        <taxon>Bacteria</taxon>
        <taxon>Bacillati</taxon>
        <taxon>Actinomycetota</taxon>
        <taxon>Actinomycetes</taxon>
        <taxon>Kitasatosporales</taxon>
        <taxon>Streptomycetaceae</taxon>
        <taxon>Streptomyces</taxon>
    </lineage>
</organism>
<dbReference type="RefSeq" id="WP_234519796.1">
    <property type="nucleotide sequence ID" value="NZ_BAAAUF010000082.1"/>
</dbReference>
<evidence type="ECO:0000313" key="6">
    <source>
        <dbReference type="Proteomes" id="UP001501532"/>
    </source>
</evidence>
<evidence type="ECO:0000313" key="5">
    <source>
        <dbReference type="EMBL" id="GAA3074326.1"/>
    </source>
</evidence>
<evidence type="ECO:0000256" key="2">
    <source>
        <dbReference type="ARBA" id="ARBA00023125"/>
    </source>
</evidence>
<evidence type="ECO:0000259" key="4">
    <source>
        <dbReference type="PROSITE" id="PS51118"/>
    </source>
</evidence>
<dbReference type="InterPro" id="IPR036388">
    <property type="entry name" value="WH-like_DNA-bd_sf"/>
</dbReference>
<dbReference type="Pfam" id="PF01638">
    <property type="entry name" value="HxlR"/>
    <property type="match status" value="2"/>
</dbReference>
<dbReference type="SUPFAM" id="SSF46785">
    <property type="entry name" value="Winged helix' DNA-binding domain"/>
    <property type="match status" value="2"/>
</dbReference>
<keyword evidence="1" id="KW-0805">Transcription regulation</keyword>